<organism evidence="2 3">
    <name type="scientific">Streptomyces arboris</name>
    <dbReference type="NCBI Taxonomy" id="2600619"/>
    <lineage>
        <taxon>Bacteria</taxon>
        <taxon>Bacillati</taxon>
        <taxon>Actinomycetota</taxon>
        <taxon>Actinomycetes</taxon>
        <taxon>Kitasatosporales</taxon>
        <taxon>Streptomycetaceae</taxon>
        <taxon>Streptomyces</taxon>
    </lineage>
</organism>
<dbReference type="PROSITE" id="PS51257">
    <property type="entry name" value="PROKAR_LIPOPROTEIN"/>
    <property type="match status" value="1"/>
</dbReference>
<name>A0A5N5EUE3_9ACTN</name>
<feature type="domain" description="DUF8094" evidence="1">
    <location>
        <begin position="46"/>
        <end position="327"/>
    </location>
</feature>
<dbReference type="Proteomes" id="UP000326907">
    <property type="component" value="Unassembled WGS sequence"/>
</dbReference>
<evidence type="ECO:0000313" key="2">
    <source>
        <dbReference type="EMBL" id="KAB2594486.1"/>
    </source>
</evidence>
<dbReference type="AlphaFoldDB" id="A0A5N5EUE3"/>
<gene>
    <name evidence="2" type="ORF">F5983_01800</name>
</gene>
<keyword evidence="3" id="KW-1185">Reference proteome</keyword>
<dbReference type="Pfam" id="PF26366">
    <property type="entry name" value="DUF8094"/>
    <property type="match status" value="1"/>
</dbReference>
<sequence>MQKAQKQRMTTPPRAGRLTAALATATVLCVTASGCVTVHGELEVLPGATESEAAQALTDFVTAYNAADKAYDPALDADRVTGSLGAINQAGLKARQTYSPGGNKAHKPLELTDATYIIPKKAGWPRWFLADTDSNRDQDGGKLDTRWLVVFVRSGPAALWKASYLGVVAPSQVPEFTRDKDGLATPAEPQSGELTVSPADLSIAYTEYLQKGTPDVFAPSTATSQWRETRRTTRRAGFSYQYIDQPLSGGTFGPLGLRTEDGGALVFFSSKHFERQVTAKGLKPEVNADVKALMTGEVTNSLTKERISSQLVHVPARGQSSDSAGRVRLLNRLPGLVAAKGE</sequence>
<protein>
    <recommendedName>
        <fullName evidence="1">DUF8094 domain-containing protein</fullName>
    </recommendedName>
</protein>
<accession>A0A5N5EUE3</accession>
<dbReference type="EMBL" id="VYUA01000001">
    <property type="protein sequence ID" value="KAB2594486.1"/>
    <property type="molecule type" value="Genomic_DNA"/>
</dbReference>
<dbReference type="InterPro" id="IPR058407">
    <property type="entry name" value="DUF8094"/>
</dbReference>
<evidence type="ECO:0000259" key="1">
    <source>
        <dbReference type="Pfam" id="PF26366"/>
    </source>
</evidence>
<reference evidence="2 3" key="1">
    <citation type="submission" date="2019-09" db="EMBL/GenBank/DDBJ databases">
        <authorList>
            <person name="Liu P."/>
        </authorList>
    </citation>
    <scope>NUCLEOTIDE SEQUENCE [LARGE SCALE GENOMIC DNA]</scope>
    <source>
        <strain evidence="2 3">TRM68085</strain>
    </source>
</reference>
<proteinExistence type="predicted"/>
<evidence type="ECO:0000313" key="3">
    <source>
        <dbReference type="Proteomes" id="UP000326907"/>
    </source>
</evidence>
<comment type="caution">
    <text evidence="2">The sequence shown here is derived from an EMBL/GenBank/DDBJ whole genome shotgun (WGS) entry which is preliminary data.</text>
</comment>